<reference evidence="7 9" key="1">
    <citation type="submission" date="2015-09" db="EMBL/GenBank/DDBJ databases">
        <title>Sorangium comparison.</title>
        <authorList>
            <person name="Zaburannyi N."/>
            <person name="Bunk B."/>
            <person name="Overmann J."/>
            <person name="Mueller R."/>
        </authorList>
    </citation>
    <scope>NUCLEOTIDE SEQUENCE [LARGE SCALE GENOMIC DNA]</scope>
    <source>
        <strain evidence="7 9">So ceGT47</strain>
    </source>
</reference>
<evidence type="ECO:0000313" key="8">
    <source>
        <dbReference type="EMBL" id="AYM53039.1"/>
    </source>
</evidence>
<dbReference type="PROSITE" id="PS50893">
    <property type="entry name" value="ABC_TRANSPORTER_2"/>
    <property type="match status" value="1"/>
</dbReference>
<keyword evidence="3 8" id="KW-0067">ATP-binding</keyword>
<dbReference type="Proteomes" id="UP000295781">
    <property type="component" value="Chromosome"/>
</dbReference>
<accession>A0A3S7UWC0</accession>
<dbReference type="InterPro" id="IPR017871">
    <property type="entry name" value="ABC_transporter-like_CS"/>
</dbReference>
<dbReference type="PANTHER" id="PTHR42794:SF1">
    <property type="entry name" value="HEMIN IMPORT ATP-BINDING PROTEIN HMUV"/>
    <property type="match status" value="1"/>
</dbReference>
<sequence length="265" mass="28115">MTVLEFDHVTVQVGAHRLLDDVTLRLSESEFVAVVGPNGAGKTTLVRVALGVIRPSSGRVLVDGEALSSLSGRRRAAKLGWLPQRGVVLEPIPAVDFVAAARFRFRESRGRSLAAAQEALASVGAAALGGRLITDISGGELQRVLVAALLAQETPLVLLDEPANHLDPAQQFELYGQLARLWRSGRSVLCVTHDANALAYSVHHSEIDRLSVVGMKNGRIEFVTSYGAAEFGASLGALFGVRMRAVDVGGRRLFVIEPPGAAPLA</sequence>
<dbReference type="SMART" id="SM00382">
    <property type="entry name" value="AAA"/>
    <property type="match status" value="1"/>
</dbReference>
<evidence type="ECO:0000313" key="7">
    <source>
        <dbReference type="EMBL" id="AUX21426.1"/>
    </source>
</evidence>
<reference evidence="8" key="2">
    <citation type="journal article" date="2018" name="J. Ind. Microbiol. Biotechnol.">
        <title>Genome mining reveals uncommon alkylpyrones as type III PKS products from myxobacteria.</title>
        <authorList>
            <person name="Hug J.J."/>
            <person name="Panter F."/>
            <person name="Krug D."/>
            <person name="Muller R."/>
        </authorList>
    </citation>
    <scope>NUCLEOTIDE SEQUENCE</scope>
    <source>
        <strain evidence="8">So ceGT47</strain>
    </source>
</reference>
<feature type="domain" description="ABC transporter" evidence="6">
    <location>
        <begin position="4"/>
        <end position="235"/>
    </location>
</feature>
<dbReference type="GO" id="GO:0005524">
    <property type="term" value="F:ATP binding"/>
    <property type="evidence" value="ECO:0007669"/>
    <property type="project" value="UniProtKB-KW"/>
</dbReference>
<dbReference type="Gene3D" id="3.40.50.300">
    <property type="entry name" value="P-loop containing nucleotide triphosphate hydrolases"/>
    <property type="match status" value="1"/>
</dbReference>
<dbReference type="CDD" id="cd03214">
    <property type="entry name" value="ABC_Iron-Siderophores_B12_Hemin"/>
    <property type="match status" value="1"/>
</dbReference>
<dbReference type="Pfam" id="PF00005">
    <property type="entry name" value="ABC_tran"/>
    <property type="match status" value="1"/>
</dbReference>
<keyword evidence="4" id="KW-1278">Translocase</keyword>
<evidence type="ECO:0000313" key="9">
    <source>
        <dbReference type="Proteomes" id="UP000295781"/>
    </source>
</evidence>
<dbReference type="AlphaFoldDB" id="A0A3S7UWC0"/>
<dbReference type="GO" id="GO:0016887">
    <property type="term" value="F:ATP hydrolysis activity"/>
    <property type="evidence" value="ECO:0007669"/>
    <property type="project" value="InterPro"/>
</dbReference>
<keyword evidence="2" id="KW-0547">Nucleotide-binding</keyword>
<comment type="function">
    <text evidence="5">Part of the ABC transporter complex HmuTUV involved in hemin import. Responsible for energy coupling to the transport system.</text>
</comment>
<dbReference type="InterPro" id="IPR027417">
    <property type="entry name" value="P-loop_NTPase"/>
</dbReference>
<dbReference type="EMBL" id="CP012670">
    <property type="protein sequence ID" value="AUX21426.1"/>
    <property type="molecule type" value="Genomic_DNA"/>
</dbReference>
<protein>
    <submittedName>
        <fullName evidence="8">Fe(3+) dicitrate transport ATP-binding protein</fullName>
    </submittedName>
</protein>
<dbReference type="RefSeq" id="WP_129346750.1">
    <property type="nucleotide sequence ID" value="NZ_CP012670.1"/>
</dbReference>
<organism evidence="8">
    <name type="scientific">Sorangium cellulosum</name>
    <name type="common">Polyangium cellulosum</name>
    <dbReference type="NCBI Taxonomy" id="56"/>
    <lineage>
        <taxon>Bacteria</taxon>
        <taxon>Pseudomonadati</taxon>
        <taxon>Myxococcota</taxon>
        <taxon>Polyangia</taxon>
        <taxon>Polyangiales</taxon>
        <taxon>Polyangiaceae</taxon>
        <taxon>Sorangium</taxon>
    </lineage>
</organism>
<evidence type="ECO:0000259" key="6">
    <source>
        <dbReference type="PROSITE" id="PS50893"/>
    </source>
</evidence>
<evidence type="ECO:0000256" key="4">
    <source>
        <dbReference type="ARBA" id="ARBA00022967"/>
    </source>
</evidence>
<dbReference type="PROSITE" id="PS00211">
    <property type="entry name" value="ABC_TRANSPORTER_1"/>
    <property type="match status" value="1"/>
</dbReference>
<evidence type="ECO:0000256" key="2">
    <source>
        <dbReference type="ARBA" id="ARBA00022741"/>
    </source>
</evidence>
<gene>
    <name evidence="7" type="ORF">SOCEGT47_019100</name>
</gene>
<dbReference type="EMBL" id="MH908892">
    <property type="protein sequence ID" value="AYM53039.1"/>
    <property type="molecule type" value="Genomic_DNA"/>
</dbReference>
<dbReference type="OrthoDB" id="9809450at2"/>
<evidence type="ECO:0000256" key="3">
    <source>
        <dbReference type="ARBA" id="ARBA00022840"/>
    </source>
</evidence>
<dbReference type="SUPFAM" id="SSF52540">
    <property type="entry name" value="P-loop containing nucleoside triphosphate hydrolases"/>
    <property type="match status" value="1"/>
</dbReference>
<dbReference type="InterPro" id="IPR003439">
    <property type="entry name" value="ABC_transporter-like_ATP-bd"/>
</dbReference>
<dbReference type="PANTHER" id="PTHR42794">
    <property type="entry name" value="HEMIN IMPORT ATP-BINDING PROTEIN HMUV"/>
    <property type="match status" value="1"/>
</dbReference>
<name>A0A3S7UWC0_SORCE</name>
<evidence type="ECO:0000256" key="1">
    <source>
        <dbReference type="ARBA" id="ARBA00022448"/>
    </source>
</evidence>
<evidence type="ECO:0000256" key="5">
    <source>
        <dbReference type="ARBA" id="ARBA00037066"/>
    </source>
</evidence>
<keyword evidence="1" id="KW-0813">Transport</keyword>
<proteinExistence type="predicted"/>
<dbReference type="InterPro" id="IPR003593">
    <property type="entry name" value="AAA+_ATPase"/>
</dbReference>